<dbReference type="CDD" id="cd00158">
    <property type="entry name" value="RHOD"/>
    <property type="match status" value="1"/>
</dbReference>
<dbReference type="InterPro" id="IPR036761">
    <property type="entry name" value="TTHA0802/YceI-like_sf"/>
</dbReference>
<proteinExistence type="predicted"/>
<accession>A0A0C1TQD7</accession>
<keyword evidence="3" id="KW-1185">Reference proteome</keyword>
<dbReference type="PANTHER" id="PTHR34406">
    <property type="entry name" value="PROTEIN YCEI"/>
    <property type="match status" value="1"/>
</dbReference>
<keyword evidence="2" id="KW-0808">Transferase</keyword>
<gene>
    <name evidence="2" type="ORF">SE37_10170</name>
</gene>
<dbReference type="RefSeq" id="WP_039646012.1">
    <property type="nucleotide sequence ID" value="NZ_JXBL01000001.1"/>
</dbReference>
<dbReference type="SMART" id="SM00450">
    <property type="entry name" value="RHOD"/>
    <property type="match status" value="1"/>
</dbReference>
<dbReference type="AlphaFoldDB" id="A0A0C1TQD7"/>
<name>A0A0C1TQD7_9BACT</name>
<evidence type="ECO:0000313" key="2">
    <source>
        <dbReference type="EMBL" id="KIE42969.1"/>
    </source>
</evidence>
<dbReference type="Gene3D" id="2.40.128.110">
    <property type="entry name" value="Lipid/polyisoprenoid-binding, YceI-like"/>
    <property type="match status" value="1"/>
</dbReference>
<protein>
    <submittedName>
        <fullName evidence="2">Sulfurtransferase</fullName>
    </submittedName>
</protein>
<sequence>MPNATIDRDELRKELADGALILIDVLPKEYYGECHVAGACNACVHEVTFLDQVKAITADKDAAIVVYGSSGRSRDAAVAAEKLAEAGYRNVRAFTGGLHEWRAAGLPVNEAPEQAVPAPTLRDGTYRADPAKSMLHWTGRNINGRHHGTIAVASGELTMSGGTPVTGQVVVDMTAIVDVDLADSALNRLLVAHLQSDDFFDTARHPTATFDLTGAEPLPDATPGTPNYRITGALTIRGTSHPVACPALIAPRQDGGVTAQACLDLDRTRWNVNYGSGKFFEKLGMHLVNDLISVELHLVGY</sequence>
<dbReference type="Pfam" id="PF04264">
    <property type="entry name" value="YceI"/>
    <property type="match status" value="1"/>
</dbReference>
<dbReference type="InterPro" id="IPR036873">
    <property type="entry name" value="Rhodanese-like_dom_sf"/>
</dbReference>
<dbReference type="Gene3D" id="3.40.250.10">
    <property type="entry name" value="Rhodanese-like domain"/>
    <property type="match status" value="1"/>
</dbReference>
<dbReference type="SMART" id="SM00867">
    <property type="entry name" value="YceI"/>
    <property type="match status" value="1"/>
</dbReference>
<reference evidence="2 3" key="1">
    <citation type="submission" date="2015-01" db="EMBL/GenBank/DDBJ databases">
        <title>Genome sequence of the anaerobic bacterium Geobacter soli GSS01, a dissimilatory Fe(III) reducer from soil.</title>
        <authorList>
            <person name="Yang G."/>
            <person name="Zhou S."/>
        </authorList>
    </citation>
    <scope>NUCLEOTIDE SEQUENCE [LARGE SCALE GENOMIC DNA]</scope>
    <source>
        <strain evidence="2 3">GSS01</strain>
    </source>
</reference>
<feature type="domain" description="Rhodanese" evidence="1">
    <location>
        <begin position="16"/>
        <end position="110"/>
    </location>
</feature>
<dbReference type="SUPFAM" id="SSF101874">
    <property type="entry name" value="YceI-like"/>
    <property type="match status" value="1"/>
</dbReference>
<dbReference type="Proteomes" id="UP000031433">
    <property type="component" value="Unassembled WGS sequence"/>
</dbReference>
<comment type="caution">
    <text evidence="2">The sequence shown here is derived from an EMBL/GenBank/DDBJ whole genome shotgun (WGS) entry which is preliminary data.</text>
</comment>
<evidence type="ECO:0000313" key="3">
    <source>
        <dbReference type="Proteomes" id="UP000031433"/>
    </source>
</evidence>
<organism evidence="2 3">
    <name type="scientific">Geobacter soli</name>
    <dbReference type="NCBI Taxonomy" id="1510391"/>
    <lineage>
        <taxon>Bacteria</taxon>
        <taxon>Pseudomonadati</taxon>
        <taxon>Thermodesulfobacteriota</taxon>
        <taxon>Desulfuromonadia</taxon>
        <taxon>Geobacterales</taxon>
        <taxon>Geobacteraceae</taxon>
        <taxon>Geobacter</taxon>
    </lineage>
</organism>
<evidence type="ECO:0000259" key="1">
    <source>
        <dbReference type="PROSITE" id="PS50206"/>
    </source>
</evidence>
<dbReference type="PROSITE" id="PS50206">
    <property type="entry name" value="RHODANESE_3"/>
    <property type="match status" value="1"/>
</dbReference>
<dbReference type="PANTHER" id="PTHR34406:SF1">
    <property type="entry name" value="PROTEIN YCEI"/>
    <property type="match status" value="1"/>
</dbReference>
<dbReference type="Pfam" id="PF00581">
    <property type="entry name" value="Rhodanese"/>
    <property type="match status" value="1"/>
</dbReference>
<dbReference type="EMBL" id="JXBL01000001">
    <property type="protein sequence ID" value="KIE42969.1"/>
    <property type="molecule type" value="Genomic_DNA"/>
</dbReference>
<dbReference type="InterPro" id="IPR007372">
    <property type="entry name" value="Lipid/polyisoprenoid-bd_YceI"/>
</dbReference>
<dbReference type="InterPro" id="IPR001763">
    <property type="entry name" value="Rhodanese-like_dom"/>
</dbReference>
<dbReference type="SUPFAM" id="SSF52821">
    <property type="entry name" value="Rhodanese/Cell cycle control phosphatase"/>
    <property type="match status" value="1"/>
</dbReference>
<dbReference type="GO" id="GO:0016740">
    <property type="term" value="F:transferase activity"/>
    <property type="evidence" value="ECO:0007669"/>
    <property type="project" value="UniProtKB-KW"/>
</dbReference>